<dbReference type="GO" id="GO:0003700">
    <property type="term" value="F:DNA-binding transcription factor activity"/>
    <property type="evidence" value="ECO:0007669"/>
    <property type="project" value="InterPro"/>
</dbReference>
<keyword evidence="3" id="KW-0238">DNA-binding</keyword>
<dbReference type="GO" id="GO:0003677">
    <property type="term" value="F:DNA binding"/>
    <property type="evidence" value="ECO:0007669"/>
    <property type="project" value="UniProtKB-KW"/>
</dbReference>
<evidence type="ECO:0000256" key="1">
    <source>
        <dbReference type="ARBA" id="ARBA00004123"/>
    </source>
</evidence>
<name>A0AAN7Q873_9MYRT</name>
<dbReference type="GO" id="GO:0046983">
    <property type="term" value="F:protein dimerization activity"/>
    <property type="evidence" value="ECO:0007669"/>
    <property type="project" value="InterPro"/>
</dbReference>
<dbReference type="InterPro" id="IPR044283">
    <property type="entry name" value="FAMA/SPEECHLESS/MUTE-like"/>
</dbReference>
<dbReference type="InterPro" id="IPR011598">
    <property type="entry name" value="bHLH_dom"/>
</dbReference>
<keyword evidence="5" id="KW-0539">Nucleus</keyword>
<dbReference type="GO" id="GO:0045893">
    <property type="term" value="P:positive regulation of DNA-templated transcription"/>
    <property type="evidence" value="ECO:0007669"/>
    <property type="project" value="TreeGrafter"/>
</dbReference>
<comment type="subcellular location">
    <subcellularLocation>
        <location evidence="1">Nucleus</location>
    </subcellularLocation>
</comment>
<evidence type="ECO:0000313" key="7">
    <source>
        <dbReference type="EMBL" id="KAK4760969.1"/>
    </source>
</evidence>
<dbReference type="Pfam" id="PF00010">
    <property type="entry name" value="HLH"/>
    <property type="match status" value="1"/>
</dbReference>
<evidence type="ECO:0000256" key="2">
    <source>
        <dbReference type="ARBA" id="ARBA00023015"/>
    </source>
</evidence>
<dbReference type="EMBL" id="JAXIOK010000010">
    <property type="protein sequence ID" value="KAK4760969.1"/>
    <property type="molecule type" value="Genomic_DNA"/>
</dbReference>
<dbReference type="PANTHER" id="PTHR46684:SF16">
    <property type="entry name" value="TRANSCRIPTION FACTOR BHLH67-LIKE ISOFORM X2"/>
    <property type="match status" value="1"/>
</dbReference>
<dbReference type="PANTHER" id="PTHR46684">
    <property type="entry name" value="TRANSCRIPTION FACTOR FAMA"/>
    <property type="match status" value="1"/>
</dbReference>
<reference evidence="7 8" key="1">
    <citation type="journal article" date="2023" name="Hortic Res">
        <title>Pangenome of water caltrop reveals structural variations and asymmetric subgenome divergence after allopolyploidization.</title>
        <authorList>
            <person name="Zhang X."/>
            <person name="Chen Y."/>
            <person name="Wang L."/>
            <person name="Yuan Y."/>
            <person name="Fang M."/>
            <person name="Shi L."/>
            <person name="Lu R."/>
            <person name="Comes H.P."/>
            <person name="Ma Y."/>
            <person name="Chen Y."/>
            <person name="Huang G."/>
            <person name="Zhou Y."/>
            <person name="Zheng Z."/>
            <person name="Qiu Y."/>
        </authorList>
    </citation>
    <scope>NUCLEOTIDE SEQUENCE [LARGE SCALE GENOMIC DNA]</scope>
    <source>
        <tissue evidence="7">Roots</tissue>
    </source>
</reference>
<gene>
    <name evidence="7" type="ORF">SAY87_005862</name>
</gene>
<evidence type="ECO:0000256" key="5">
    <source>
        <dbReference type="ARBA" id="ARBA00023242"/>
    </source>
</evidence>
<protein>
    <recommendedName>
        <fullName evidence="6">BHLH domain-containing protein</fullName>
    </recommendedName>
</protein>
<feature type="domain" description="BHLH" evidence="6">
    <location>
        <begin position="104"/>
        <end position="155"/>
    </location>
</feature>
<dbReference type="SMART" id="SM00353">
    <property type="entry name" value="HLH"/>
    <property type="match status" value="1"/>
</dbReference>
<keyword evidence="2" id="KW-0805">Transcription regulation</keyword>
<organism evidence="7 8">
    <name type="scientific">Trapa incisa</name>
    <dbReference type="NCBI Taxonomy" id="236973"/>
    <lineage>
        <taxon>Eukaryota</taxon>
        <taxon>Viridiplantae</taxon>
        <taxon>Streptophyta</taxon>
        <taxon>Embryophyta</taxon>
        <taxon>Tracheophyta</taxon>
        <taxon>Spermatophyta</taxon>
        <taxon>Magnoliopsida</taxon>
        <taxon>eudicotyledons</taxon>
        <taxon>Gunneridae</taxon>
        <taxon>Pentapetalae</taxon>
        <taxon>rosids</taxon>
        <taxon>malvids</taxon>
        <taxon>Myrtales</taxon>
        <taxon>Lythraceae</taxon>
        <taxon>Trapa</taxon>
    </lineage>
</organism>
<comment type="caution">
    <text evidence="7">The sequence shown here is derived from an EMBL/GenBank/DDBJ whole genome shotgun (WGS) entry which is preliminary data.</text>
</comment>
<proteinExistence type="predicted"/>
<dbReference type="Gene3D" id="4.10.280.10">
    <property type="entry name" value="Helix-loop-helix DNA-binding domain"/>
    <property type="match status" value="1"/>
</dbReference>
<evidence type="ECO:0000256" key="4">
    <source>
        <dbReference type="ARBA" id="ARBA00023163"/>
    </source>
</evidence>
<dbReference type="AlphaFoldDB" id="A0AAN7Q873"/>
<accession>A0AAN7Q873</accession>
<dbReference type="Proteomes" id="UP001345219">
    <property type="component" value="Chromosome 5"/>
</dbReference>
<evidence type="ECO:0000259" key="6">
    <source>
        <dbReference type="PROSITE" id="PS50888"/>
    </source>
</evidence>
<keyword evidence="8" id="KW-1185">Reference proteome</keyword>
<dbReference type="GO" id="GO:0005634">
    <property type="term" value="C:nucleus"/>
    <property type="evidence" value="ECO:0007669"/>
    <property type="project" value="UniProtKB-SubCell"/>
</dbReference>
<evidence type="ECO:0000256" key="3">
    <source>
        <dbReference type="ARBA" id="ARBA00023125"/>
    </source>
</evidence>
<dbReference type="InterPro" id="IPR036638">
    <property type="entry name" value="HLH_DNA-bd_sf"/>
</dbReference>
<dbReference type="PROSITE" id="PS50888">
    <property type="entry name" value="BHLH"/>
    <property type="match status" value="1"/>
</dbReference>
<evidence type="ECO:0000313" key="8">
    <source>
        <dbReference type="Proteomes" id="UP001345219"/>
    </source>
</evidence>
<keyword evidence="4" id="KW-0804">Transcription</keyword>
<dbReference type="GO" id="GO:0010052">
    <property type="term" value="P:guard cell differentiation"/>
    <property type="evidence" value="ECO:0007669"/>
    <property type="project" value="InterPro"/>
</dbReference>
<dbReference type="SUPFAM" id="SSF47459">
    <property type="entry name" value="HLH, helix-loop-helix DNA-binding domain"/>
    <property type="match status" value="1"/>
</dbReference>
<sequence length="309" mass="33862">MDFETLVFQLQDPFSSKDPWAYSLPRDYTNYITHDHQDMEFYSPPIVQTILEDSKGTNSSASSENGSCGVAGGFPSPAAAAVAAVGRRKRRRAGTVKNKEDVESQRMTHIAVERNRRRQMNEYLAVLRSMMPPSYVQRGDQASIIGGAINFVKELEQFHLLSIKKAAAFPMEIDPSPSPSSLSGPAHQESPPSIFSDFFTFPQYSTAASGGPASDKGTVADVEVAVVEGHANIKVRSRRQPAQLLKMVVGLHSLHLYVLHLTLTAADPIVLFSFCVKVEESCQLNSANEIAAVVHEMVSKIQEEADSHV</sequence>